<dbReference type="AlphaFoldDB" id="A0A483K6A9"/>
<sequence>MAKCVRKNCKRLVSPLPEAKRKRLCKKHYLRFCELSERKKKDLVYQINKYIPRKIKRLKKGRIYYCAFNSRRGYVRKISSIEDAGLIRQAREKLVLIRKTPAWRNTESYVRRIRIGSELPVSLNEVTELYSIYSWIDFCKNSTLYAKNHLGGGEGNLKLQLYKLPFPGKTEDSSSQQNIIIPITLKNKVINRLAKNRNIRGTANIKKPLSLYKSLIALEDERSVALKLLQLTIETPLHPHQYSNNLPYLSPGDAPPLFGLLLNELKRLNVIGVNDSMLKLAKKYKNESFTLELMAIYIIFNIARNGTPEVYSFLSNLFDKNGYLYRSVMITFMMLELDLDSYSELVGFYNSFFSTDVIKIKDNILLWASGKKETLPFEYRPGI</sequence>
<reference evidence="1" key="1">
    <citation type="submission" date="2019-01" db="EMBL/GenBank/DDBJ databases">
        <authorList>
            <person name="Lista F."/>
            <person name="Anselmo A."/>
        </authorList>
    </citation>
    <scope>NUCLEOTIDE SEQUENCE</scope>
    <source>
        <strain evidence="1">8S</strain>
    </source>
</reference>
<organism evidence="1">
    <name type="scientific">Klebsiella quasipneumoniae</name>
    <dbReference type="NCBI Taxonomy" id="1463165"/>
    <lineage>
        <taxon>Bacteria</taxon>
        <taxon>Pseudomonadati</taxon>
        <taxon>Pseudomonadota</taxon>
        <taxon>Gammaproteobacteria</taxon>
        <taxon>Enterobacterales</taxon>
        <taxon>Enterobacteriaceae</taxon>
        <taxon>Klebsiella/Raoultella group</taxon>
        <taxon>Klebsiella</taxon>
        <taxon>Klebsiella pneumoniae complex</taxon>
    </lineage>
</organism>
<name>A0A483K6A9_9ENTR</name>
<accession>A0A483K6A9</accession>
<evidence type="ECO:0000313" key="1">
    <source>
        <dbReference type="EMBL" id="TCX58764.1"/>
    </source>
</evidence>
<gene>
    <name evidence="1" type="ORF">ETE84_23675</name>
</gene>
<dbReference type="EMBL" id="SDCO01000020">
    <property type="protein sequence ID" value="TCX58764.1"/>
    <property type="molecule type" value="Genomic_DNA"/>
</dbReference>
<comment type="caution">
    <text evidence="1">The sequence shown here is derived from an EMBL/GenBank/DDBJ whole genome shotgun (WGS) entry which is preliminary data.</text>
</comment>
<proteinExistence type="predicted"/>
<protein>
    <submittedName>
        <fullName evidence="1">Uncharacterized protein</fullName>
    </submittedName>
</protein>